<reference evidence="2 3" key="1">
    <citation type="submission" date="2023-11" db="EMBL/GenBank/DDBJ databases">
        <title>Scandinavium wanjuensis sp. nov., isolated from lettuce South Korea.</title>
        <authorList>
            <person name="Park J."/>
            <person name="Park S."/>
            <person name="Oh K.K."/>
            <person name="Cho G.S."/>
            <person name="Franz C.M.A.P."/>
        </authorList>
    </citation>
    <scope>NUCLEOTIDE SEQUENCE [LARGE SCALE GENOMIC DNA]</scope>
    <source>
        <strain evidence="2 3">V105_6</strain>
    </source>
</reference>
<organism evidence="2 3">
    <name type="scientific">Scandinavium lactucae</name>
    <dbReference type="NCBI Taxonomy" id="3095028"/>
    <lineage>
        <taxon>Bacteria</taxon>
        <taxon>Pseudomonadati</taxon>
        <taxon>Pseudomonadota</taxon>
        <taxon>Gammaproteobacteria</taxon>
        <taxon>Enterobacterales</taxon>
        <taxon>Enterobacteriaceae</taxon>
        <taxon>Scandinavium</taxon>
    </lineage>
</organism>
<gene>
    <name evidence="2" type="ORF">SIK69_12785</name>
</gene>
<proteinExistence type="predicted"/>
<name>A0ABU4QQC2_9ENTR</name>
<evidence type="ECO:0000313" key="3">
    <source>
        <dbReference type="Proteomes" id="UP001275664"/>
    </source>
</evidence>
<sequence length="157" mass="17547">MKKLLVIVAVVATFGVKAAPVTYNKEQSLEIAKRGTLAVRLAECAQLGQQAKQPNNVLQAQADGFNRESDAFLASLAKGELTKEAWDKIPMIWGMLLNDYHTSFEFVKGALWYSMKVNARENYTEGANPSQPWKDYEKQLTSKAAILYSDKNCDLLK</sequence>
<protein>
    <submittedName>
        <fullName evidence="2">Uncharacterized protein</fullName>
    </submittedName>
</protein>
<evidence type="ECO:0000313" key="2">
    <source>
        <dbReference type="EMBL" id="MDX6041062.1"/>
    </source>
</evidence>
<keyword evidence="1" id="KW-0732">Signal</keyword>
<dbReference type="RefSeq" id="WP_045364379.1">
    <property type="nucleotide sequence ID" value="NZ_JAWXRD010000030.1"/>
</dbReference>
<keyword evidence="3" id="KW-1185">Reference proteome</keyword>
<accession>A0ABU4QQC2</accession>
<evidence type="ECO:0000256" key="1">
    <source>
        <dbReference type="SAM" id="SignalP"/>
    </source>
</evidence>
<dbReference type="EMBL" id="JAWXRD010000030">
    <property type="protein sequence ID" value="MDX6041062.1"/>
    <property type="molecule type" value="Genomic_DNA"/>
</dbReference>
<feature type="chain" id="PRO_5047415886" evidence="1">
    <location>
        <begin position="19"/>
        <end position="157"/>
    </location>
</feature>
<comment type="caution">
    <text evidence="2">The sequence shown here is derived from an EMBL/GenBank/DDBJ whole genome shotgun (WGS) entry which is preliminary data.</text>
</comment>
<dbReference type="Proteomes" id="UP001275664">
    <property type="component" value="Unassembled WGS sequence"/>
</dbReference>
<feature type="signal peptide" evidence="1">
    <location>
        <begin position="1"/>
        <end position="18"/>
    </location>
</feature>